<dbReference type="Pfam" id="PF01084">
    <property type="entry name" value="Ribosomal_S18"/>
    <property type="match status" value="1"/>
</dbReference>
<dbReference type="InterPro" id="IPR036870">
    <property type="entry name" value="Ribosomal_bS18_sf"/>
</dbReference>
<keyword evidence="2" id="KW-0689">Ribosomal protein</keyword>
<keyword evidence="7" id="KW-1185">Reference proteome</keyword>
<evidence type="ECO:0000313" key="6">
    <source>
        <dbReference type="EMBL" id="CUS11897.1"/>
    </source>
</evidence>
<dbReference type="SUPFAM" id="SSF46911">
    <property type="entry name" value="Ribosomal protein S18"/>
    <property type="match status" value="1"/>
</dbReference>
<evidence type="ECO:0000256" key="2">
    <source>
        <dbReference type="ARBA" id="ARBA00022980"/>
    </source>
</evidence>
<dbReference type="GO" id="GO:0003735">
    <property type="term" value="F:structural constituent of ribosome"/>
    <property type="evidence" value="ECO:0007669"/>
    <property type="project" value="InterPro"/>
</dbReference>
<feature type="compositionally biased region" description="Low complexity" evidence="5">
    <location>
        <begin position="47"/>
        <end position="56"/>
    </location>
</feature>
<comment type="similarity">
    <text evidence="1">Belongs to the bacterial ribosomal protein bS18 family.</text>
</comment>
<organism evidence="6 7">
    <name type="scientific">Tuber aestivum</name>
    <name type="common">summer truffle</name>
    <dbReference type="NCBI Taxonomy" id="59557"/>
    <lineage>
        <taxon>Eukaryota</taxon>
        <taxon>Fungi</taxon>
        <taxon>Dikarya</taxon>
        <taxon>Ascomycota</taxon>
        <taxon>Pezizomycotina</taxon>
        <taxon>Pezizomycetes</taxon>
        <taxon>Pezizales</taxon>
        <taxon>Tuberaceae</taxon>
        <taxon>Tuber</taxon>
    </lineage>
</organism>
<gene>
    <name evidence="6" type="ORF">GSTUAT00004034001</name>
</gene>
<dbReference type="Proteomes" id="UP001412239">
    <property type="component" value="Unassembled WGS sequence"/>
</dbReference>
<feature type="region of interest" description="Disordered" evidence="5">
    <location>
        <begin position="32"/>
        <end position="57"/>
    </location>
</feature>
<sequence length="206" mass="23254">MPSRPTLSFLSHLPLIRSPPLTRTVKRCFTATHHRQTDRPPPPPSPSTSTSTTPTSKDLAQKLTASLANLTPTSLPEDYISDQDLQRLQSRFFPGDIYAPHDLSHAQQRSRRTRHSPRFDVCDLVGVNPVKEYKNFCMLSEYVTEMGRIKHSNETGLRPVNQRRMAKAIRRAIALGFMPATHKHPEYLMHMAERREGRGGGQGGGY</sequence>
<proteinExistence type="inferred from homology"/>
<protein>
    <recommendedName>
        <fullName evidence="4">Small ribosomal subunit protein bS18m</fullName>
    </recommendedName>
</protein>
<accession>A0A292PZQ8</accession>
<reference evidence="6" key="1">
    <citation type="submission" date="2015-10" db="EMBL/GenBank/DDBJ databases">
        <authorList>
            <person name="Regsiter A."/>
            <person name="william w."/>
        </authorList>
    </citation>
    <scope>NUCLEOTIDE SEQUENCE</scope>
    <source>
        <strain evidence="6">Montdore</strain>
    </source>
</reference>
<dbReference type="Gene3D" id="4.10.640.10">
    <property type="entry name" value="Ribosomal protein S18"/>
    <property type="match status" value="1"/>
</dbReference>
<dbReference type="PANTHER" id="PTHR13479:SF40">
    <property type="entry name" value="SMALL RIBOSOMAL SUBUNIT PROTEIN BS18M"/>
    <property type="match status" value="1"/>
</dbReference>
<dbReference type="EMBL" id="LN891009">
    <property type="protein sequence ID" value="CUS11897.1"/>
    <property type="molecule type" value="Genomic_DNA"/>
</dbReference>
<dbReference type="GO" id="GO:0032543">
    <property type="term" value="P:mitochondrial translation"/>
    <property type="evidence" value="ECO:0007669"/>
    <property type="project" value="TreeGrafter"/>
</dbReference>
<dbReference type="GO" id="GO:0005763">
    <property type="term" value="C:mitochondrial small ribosomal subunit"/>
    <property type="evidence" value="ECO:0007669"/>
    <property type="project" value="TreeGrafter"/>
</dbReference>
<evidence type="ECO:0000256" key="4">
    <source>
        <dbReference type="ARBA" id="ARBA00035264"/>
    </source>
</evidence>
<evidence type="ECO:0000256" key="5">
    <source>
        <dbReference type="SAM" id="MobiDB-lite"/>
    </source>
</evidence>
<evidence type="ECO:0000313" key="7">
    <source>
        <dbReference type="Proteomes" id="UP001412239"/>
    </source>
</evidence>
<dbReference type="InterPro" id="IPR001648">
    <property type="entry name" value="Ribosomal_bS18"/>
</dbReference>
<dbReference type="FunFam" id="4.10.640.10:FF:000013">
    <property type="entry name" value="37S ribosomal protein S18"/>
    <property type="match status" value="1"/>
</dbReference>
<dbReference type="GO" id="GO:0070181">
    <property type="term" value="F:small ribosomal subunit rRNA binding"/>
    <property type="evidence" value="ECO:0007669"/>
    <property type="project" value="TreeGrafter"/>
</dbReference>
<dbReference type="AlphaFoldDB" id="A0A292PZQ8"/>
<name>A0A292PZQ8_9PEZI</name>
<dbReference type="PANTHER" id="PTHR13479">
    <property type="entry name" value="30S RIBOSOMAL PROTEIN S18"/>
    <property type="match status" value="1"/>
</dbReference>
<evidence type="ECO:0000256" key="1">
    <source>
        <dbReference type="ARBA" id="ARBA00005589"/>
    </source>
</evidence>
<evidence type="ECO:0000256" key="3">
    <source>
        <dbReference type="ARBA" id="ARBA00023274"/>
    </source>
</evidence>
<keyword evidence="3" id="KW-0687">Ribonucleoprotein</keyword>